<dbReference type="InterPro" id="IPR011006">
    <property type="entry name" value="CheY-like_superfamily"/>
</dbReference>
<dbReference type="SMART" id="SM00448">
    <property type="entry name" value="REC"/>
    <property type="match status" value="1"/>
</dbReference>
<comment type="caution">
    <text evidence="4">The sequence shown here is derived from an EMBL/GenBank/DDBJ whole genome shotgun (WGS) entry which is preliminary data.</text>
</comment>
<proteinExistence type="predicted"/>
<dbReference type="SUPFAM" id="SSF52172">
    <property type="entry name" value="CheY-like"/>
    <property type="match status" value="1"/>
</dbReference>
<dbReference type="Pfam" id="PF04397">
    <property type="entry name" value="LytTR"/>
    <property type="match status" value="1"/>
</dbReference>
<feature type="domain" description="Response regulatory" evidence="2">
    <location>
        <begin position="6"/>
        <end position="117"/>
    </location>
</feature>
<keyword evidence="1" id="KW-0597">Phosphoprotein</keyword>
<dbReference type="RefSeq" id="WP_106605558.1">
    <property type="nucleotide sequence ID" value="NZ_PYGK01000019.1"/>
</dbReference>
<keyword evidence="5" id="KW-1185">Reference proteome</keyword>
<protein>
    <submittedName>
        <fullName evidence="4">LytTR family two component transcriptional regulator</fullName>
    </submittedName>
</protein>
<evidence type="ECO:0000313" key="4">
    <source>
        <dbReference type="EMBL" id="PSL22991.1"/>
    </source>
</evidence>
<reference evidence="4 5" key="1">
    <citation type="submission" date="2018-03" db="EMBL/GenBank/DDBJ databases">
        <title>Genomic Encyclopedia of Archaeal and Bacterial Type Strains, Phase II (KMG-II): from individual species to whole genera.</title>
        <authorList>
            <person name="Goeker M."/>
        </authorList>
    </citation>
    <scope>NUCLEOTIDE SEQUENCE [LARGE SCALE GENOMIC DNA]</scope>
    <source>
        <strain evidence="4 5">DSM 18107</strain>
    </source>
</reference>
<evidence type="ECO:0000313" key="5">
    <source>
        <dbReference type="Proteomes" id="UP000240978"/>
    </source>
</evidence>
<dbReference type="PANTHER" id="PTHR37299:SF1">
    <property type="entry name" value="STAGE 0 SPORULATION PROTEIN A HOMOLOG"/>
    <property type="match status" value="1"/>
</dbReference>
<dbReference type="PROSITE" id="PS50110">
    <property type="entry name" value="RESPONSE_REGULATORY"/>
    <property type="match status" value="1"/>
</dbReference>
<sequence length="232" mass="26599">MQHKIKCLIVDDEQAAHYVLINYINCITHLELVGQCYNGSEAINFLHLQKVDLIFMDIDMPVLSGFDFLKTFANPPAVIFTTAHASFALESYDYEIVDYLLKPIGFPRFLKAIDRFIKSRSHQLQIIDLKSETSISLKVDRDMVTIPFSEIIYTQSLGNYVKIITSQSSYVCSITTTELEKRLPSHLFQRIHKSHIISLAKIEKFNQSGVLIGKEILPVGITYRRELGERLQ</sequence>
<gene>
    <name evidence="4" type="ORF">CLV42_11911</name>
</gene>
<organism evidence="4 5">
    <name type="scientific">Chitinophaga ginsengisoli</name>
    <dbReference type="NCBI Taxonomy" id="363837"/>
    <lineage>
        <taxon>Bacteria</taxon>
        <taxon>Pseudomonadati</taxon>
        <taxon>Bacteroidota</taxon>
        <taxon>Chitinophagia</taxon>
        <taxon>Chitinophagales</taxon>
        <taxon>Chitinophagaceae</taxon>
        <taxon>Chitinophaga</taxon>
    </lineage>
</organism>
<dbReference type="GO" id="GO:0000156">
    <property type="term" value="F:phosphorelay response regulator activity"/>
    <property type="evidence" value="ECO:0007669"/>
    <property type="project" value="InterPro"/>
</dbReference>
<name>A0A2P8FMP2_9BACT</name>
<accession>A0A2P8FMP2</accession>
<dbReference type="Gene3D" id="2.40.50.1020">
    <property type="entry name" value="LytTr DNA-binding domain"/>
    <property type="match status" value="1"/>
</dbReference>
<feature type="domain" description="HTH LytTR-type" evidence="3">
    <location>
        <begin position="135"/>
        <end position="232"/>
    </location>
</feature>
<feature type="modified residue" description="4-aspartylphosphate" evidence="1">
    <location>
        <position position="57"/>
    </location>
</feature>
<dbReference type="SMART" id="SM00850">
    <property type="entry name" value="LytTR"/>
    <property type="match status" value="1"/>
</dbReference>
<dbReference type="OrthoDB" id="1646880at2"/>
<dbReference type="PANTHER" id="PTHR37299">
    <property type="entry name" value="TRANSCRIPTIONAL REGULATOR-RELATED"/>
    <property type="match status" value="1"/>
</dbReference>
<dbReference type="Gene3D" id="3.40.50.2300">
    <property type="match status" value="1"/>
</dbReference>
<dbReference type="Pfam" id="PF00072">
    <property type="entry name" value="Response_reg"/>
    <property type="match status" value="1"/>
</dbReference>
<evidence type="ECO:0000256" key="1">
    <source>
        <dbReference type="PROSITE-ProRule" id="PRU00169"/>
    </source>
</evidence>
<dbReference type="InterPro" id="IPR001789">
    <property type="entry name" value="Sig_transdc_resp-reg_receiver"/>
</dbReference>
<dbReference type="GO" id="GO:0003677">
    <property type="term" value="F:DNA binding"/>
    <property type="evidence" value="ECO:0007669"/>
    <property type="project" value="InterPro"/>
</dbReference>
<evidence type="ECO:0000259" key="3">
    <source>
        <dbReference type="PROSITE" id="PS50930"/>
    </source>
</evidence>
<dbReference type="AlphaFoldDB" id="A0A2P8FMP2"/>
<dbReference type="InterPro" id="IPR007492">
    <property type="entry name" value="LytTR_DNA-bd_dom"/>
</dbReference>
<dbReference type="Proteomes" id="UP000240978">
    <property type="component" value="Unassembled WGS sequence"/>
</dbReference>
<evidence type="ECO:0000259" key="2">
    <source>
        <dbReference type="PROSITE" id="PS50110"/>
    </source>
</evidence>
<dbReference type="InterPro" id="IPR046947">
    <property type="entry name" value="LytR-like"/>
</dbReference>
<dbReference type="PROSITE" id="PS50930">
    <property type="entry name" value="HTH_LYTTR"/>
    <property type="match status" value="1"/>
</dbReference>
<dbReference type="EMBL" id="PYGK01000019">
    <property type="protein sequence ID" value="PSL22991.1"/>
    <property type="molecule type" value="Genomic_DNA"/>
</dbReference>